<sequence>MFDPLIRTIVVNGTDIRVGDVVAVGGIPHRIRELREVYPSRKKLTFEDGNTYVLGKLHTIEVTRHFPPLRRVR</sequence>
<dbReference type="Proteomes" id="UP000198873">
    <property type="component" value="Unassembled WGS sequence"/>
</dbReference>
<dbReference type="EMBL" id="FPAB01000003">
    <property type="protein sequence ID" value="SFS65532.1"/>
    <property type="molecule type" value="Genomic_DNA"/>
</dbReference>
<proteinExistence type="predicted"/>
<reference evidence="2" key="1">
    <citation type="submission" date="2016-10" db="EMBL/GenBank/DDBJ databases">
        <authorList>
            <person name="Varghese N."/>
            <person name="Submissions S."/>
        </authorList>
    </citation>
    <scope>NUCLEOTIDE SEQUENCE [LARGE SCALE GENOMIC DNA]</scope>
    <source>
        <strain evidence="2">CGMCC 4.7047</strain>
    </source>
</reference>
<evidence type="ECO:0000313" key="1">
    <source>
        <dbReference type="EMBL" id="SFS65532.1"/>
    </source>
</evidence>
<accession>A0A1I6RLG5</accession>
<protein>
    <submittedName>
        <fullName evidence="1">Uncharacterized protein</fullName>
    </submittedName>
</protein>
<keyword evidence="2" id="KW-1185">Reference proteome</keyword>
<dbReference type="RefSeq" id="WP_019433135.1">
    <property type="nucleotide sequence ID" value="NZ_CP054938.1"/>
</dbReference>
<organism evidence="1 2">
    <name type="scientific">Streptomyces harbinensis</name>
    <dbReference type="NCBI Taxonomy" id="1176198"/>
    <lineage>
        <taxon>Bacteria</taxon>
        <taxon>Bacillati</taxon>
        <taxon>Actinomycetota</taxon>
        <taxon>Actinomycetes</taxon>
        <taxon>Kitasatosporales</taxon>
        <taxon>Streptomycetaceae</taxon>
        <taxon>Streptomyces</taxon>
    </lineage>
</organism>
<name>A0A1I6RLG5_9ACTN</name>
<gene>
    <name evidence="1" type="ORF">SAMN05444716_103168</name>
</gene>
<evidence type="ECO:0000313" key="2">
    <source>
        <dbReference type="Proteomes" id="UP000198873"/>
    </source>
</evidence>
<dbReference type="STRING" id="1176198.SAMN05444716_103168"/>
<dbReference type="AlphaFoldDB" id="A0A1I6RLG5"/>